<keyword evidence="2" id="KW-0812">Transmembrane</keyword>
<evidence type="ECO:0000313" key="3">
    <source>
        <dbReference type="Ensembl" id="ENSOSIP00000007755.1"/>
    </source>
</evidence>
<evidence type="ECO:0000256" key="2">
    <source>
        <dbReference type="SAM" id="Phobius"/>
    </source>
</evidence>
<evidence type="ECO:0000256" key="1">
    <source>
        <dbReference type="SAM" id="MobiDB-lite"/>
    </source>
</evidence>
<keyword evidence="4" id="KW-1185">Reference proteome</keyword>
<dbReference type="GeneTree" id="ENSGT00940000156280"/>
<keyword evidence="2" id="KW-0472">Membrane</keyword>
<organism evidence="3 4">
    <name type="scientific">Oryzias sinensis</name>
    <name type="common">Chinese medaka</name>
    <dbReference type="NCBI Taxonomy" id="183150"/>
    <lineage>
        <taxon>Eukaryota</taxon>
        <taxon>Metazoa</taxon>
        <taxon>Chordata</taxon>
        <taxon>Craniata</taxon>
        <taxon>Vertebrata</taxon>
        <taxon>Euteleostomi</taxon>
        <taxon>Actinopterygii</taxon>
        <taxon>Neopterygii</taxon>
        <taxon>Teleostei</taxon>
        <taxon>Neoteleostei</taxon>
        <taxon>Acanthomorphata</taxon>
        <taxon>Ovalentaria</taxon>
        <taxon>Atherinomorphae</taxon>
        <taxon>Beloniformes</taxon>
        <taxon>Adrianichthyidae</taxon>
        <taxon>Oryziinae</taxon>
        <taxon>Oryzias</taxon>
    </lineage>
</organism>
<feature type="compositionally biased region" description="Polar residues" evidence="1">
    <location>
        <begin position="133"/>
        <end position="147"/>
    </location>
</feature>
<dbReference type="Ensembl" id="ENSOSIT00000008282.1">
    <property type="protein sequence ID" value="ENSOSIP00000007755.1"/>
    <property type="gene ID" value="ENSOSIG00000005095.1"/>
</dbReference>
<name>A0A8C7X435_9TELE</name>
<proteinExistence type="predicted"/>
<evidence type="ECO:0000313" key="4">
    <source>
        <dbReference type="Proteomes" id="UP000694383"/>
    </source>
</evidence>
<feature type="transmembrane region" description="Helical" evidence="2">
    <location>
        <begin position="162"/>
        <end position="183"/>
    </location>
</feature>
<sequence>MKGDIKGGLFSHALSASDAPFSSQLKERIGLKLIPEFRAWVKTRYQNTHDLFCASSMRVHVRACSRRNPHRAFKGEPRASSAPPPQSPSLLSEPRARLTPPVPAAPPLCRTVSSIPQAQQHFLPLSGIMTTAKESGAPSKTAQQQEQELVGSNPPQRNWKGIAIALLVILVICSLIVTSVILLTPGTQNGRGFSRRSVYTPADVHRCSH</sequence>
<feature type="region of interest" description="Disordered" evidence="1">
    <location>
        <begin position="71"/>
        <end position="97"/>
    </location>
</feature>
<keyword evidence="2" id="KW-1133">Transmembrane helix</keyword>
<dbReference type="Proteomes" id="UP000694383">
    <property type="component" value="Unplaced"/>
</dbReference>
<feature type="region of interest" description="Disordered" evidence="1">
    <location>
        <begin position="133"/>
        <end position="154"/>
    </location>
</feature>
<accession>A0A8C7X435</accession>
<reference evidence="3" key="1">
    <citation type="submission" date="2025-08" db="UniProtKB">
        <authorList>
            <consortium name="Ensembl"/>
        </authorList>
    </citation>
    <scope>IDENTIFICATION</scope>
</reference>
<protein>
    <submittedName>
        <fullName evidence="3">Uncharacterized protein</fullName>
    </submittedName>
</protein>
<reference evidence="3" key="2">
    <citation type="submission" date="2025-09" db="UniProtKB">
        <authorList>
            <consortium name="Ensembl"/>
        </authorList>
    </citation>
    <scope>IDENTIFICATION</scope>
</reference>
<dbReference type="AlphaFoldDB" id="A0A8C7X435"/>